<gene>
    <name evidence="2" type="ORF">B1A_05625</name>
</gene>
<dbReference type="Gene3D" id="3.40.50.720">
    <property type="entry name" value="NAD(P)-binding Rossmann-like Domain"/>
    <property type="match status" value="1"/>
</dbReference>
<proteinExistence type="predicted"/>
<dbReference type="GO" id="GO:0004792">
    <property type="term" value="F:thiosulfate-cyanide sulfurtransferase activity"/>
    <property type="evidence" value="ECO:0007669"/>
    <property type="project" value="TreeGrafter"/>
</dbReference>
<evidence type="ECO:0000313" key="2">
    <source>
        <dbReference type="EMBL" id="EQD71783.1"/>
    </source>
</evidence>
<name>T1BTA5_9ZZZZ</name>
<reference evidence="2" key="2">
    <citation type="journal article" date="2014" name="ISME J.">
        <title>Microbial stratification in low pH oxic and suboxic macroscopic growths along an acid mine drainage.</title>
        <authorList>
            <person name="Mendez-Garcia C."/>
            <person name="Mesa V."/>
            <person name="Sprenger R.R."/>
            <person name="Richter M."/>
            <person name="Diez M.S."/>
            <person name="Solano J."/>
            <person name="Bargiela R."/>
            <person name="Golyshina O.V."/>
            <person name="Manteca A."/>
            <person name="Ramos J.L."/>
            <person name="Gallego J.R."/>
            <person name="Llorente I."/>
            <person name="Martins Dos Santos V.A."/>
            <person name="Jensen O.N."/>
            <person name="Pelaez A.I."/>
            <person name="Sanchez J."/>
            <person name="Ferrer M."/>
        </authorList>
    </citation>
    <scope>NUCLEOTIDE SEQUENCE</scope>
</reference>
<dbReference type="GO" id="GO:0008641">
    <property type="term" value="F:ubiquitin-like modifier activating enzyme activity"/>
    <property type="evidence" value="ECO:0007669"/>
    <property type="project" value="InterPro"/>
</dbReference>
<dbReference type="GO" id="GO:0008146">
    <property type="term" value="F:sulfotransferase activity"/>
    <property type="evidence" value="ECO:0007669"/>
    <property type="project" value="TreeGrafter"/>
</dbReference>
<dbReference type="GO" id="GO:0016779">
    <property type="term" value="F:nucleotidyltransferase activity"/>
    <property type="evidence" value="ECO:0007669"/>
    <property type="project" value="TreeGrafter"/>
</dbReference>
<organism evidence="2">
    <name type="scientific">mine drainage metagenome</name>
    <dbReference type="NCBI Taxonomy" id="410659"/>
    <lineage>
        <taxon>unclassified sequences</taxon>
        <taxon>metagenomes</taxon>
        <taxon>ecological metagenomes</taxon>
    </lineage>
</organism>
<dbReference type="EMBL" id="AUZX01004105">
    <property type="protein sequence ID" value="EQD71783.1"/>
    <property type="molecule type" value="Genomic_DNA"/>
</dbReference>
<dbReference type="InterPro" id="IPR000594">
    <property type="entry name" value="ThiF_NAD_FAD-bd"/>
</dbReference>
<dbReference type="PANTHER" id="PTHR10953:SF102">
    <property type="entry name" value="ADENYLYLTRANSFERASE AND SULFURTRANSFERASE MOCS3"/>
    <property type="match status" value="1"/>
</dbReference>
<sequence length="87" mass="9263">SVPAGARARPLSNEEMLRYSRHLLLSEVGVEGQKKLRDAKVLIVGAGGLGSPTALYLAAVGVGEIGLVDFDRVEVSNLQRQILYTTA</sequence>
<comment type="caution">
    <text evidence="2">The sequence shown here is derived from an EMBL/GenBank/DDBJ whole genome shotgun (WGS) entry which is preliminary data.</text>
</comment>
<reference evidence="2" key="1">
    <citation type="submission" date="2013-08" db="EMBL/GenBank/DDBJ databases">
        <authorList>
            <person name="Mendez C."/>
            <person name="Richter M."/>
            <person name="Ferrer M."/>
            <person name="Sanchez J."/>
        </authorList>
    </citation>
    <scope>NUCLEOTIDE SEQUENCE</scope>
</reference>
<dbReference type="Pfam" id="PF00899">
    <property type="entry name" value="ThiF"/>
    <property type="match status" value="1"/>
</dbReference>
<dbReference type="SUPFAM" id="SSF69572">
    <property type="entry name" value="Activating enzymes of the ubiquitin-like proteins"/>
    <property type="match status" value="1"/>
</dbReference>
<protein>
    <submittedName>
        <fullName evidence="2">Molybdopterin biosynthesis protein MOEB</fullName>
    </submittedName>
</protein>
<evidence type="ECO:0000259" key="1">
    <source>
        <dbReference type="Pfam" id="PF00899"/>
    </source>
</evidence>
<dbReference type="GO" id="GO:0005829">
    <property type="term" value="C:cytosol"/>
    <property type="evidence" value="ECO:0007669"/>
    <property type="project" value="TreeGrafter"/>
</dbReference>
<accession>T1BTA5</accession>
<dbReference type="PANTHER" id="PTHR10953">
    <property type="entry name" value="UBIQUITIN-ACTIVATING ENZYME E1"/>
    <property type="match status" value="1"/>
</dbReference>
<feature type="non-terminal residue" evidence="2">
    <location>
        <position position="87"/>
    </location>
</feature>
<feature type="domain" description="THIF-type NAD/FAD binding fold" evidence="1">
    <location>
        <begin position="19"/>
        <end position="86"/>
    </location>
</feature>
<feature type="non-terminal residue" evidence="2">
    <location>
        <position position="1"/>
    </location>
</feature>
<dbReference type="AlphaFoldDB" id="T1BTA5"/>
<dbReference type="InterPro" id="IPR045886">
    <property type="entry name" value="ThiF/MoeB/HesA"/>
</dbReference>
<dbReference type="InterPro" id="IPR035985">
    <property type="entry name" value="Ubiquitin-activating_enz"/>
</dbReference>